<evidence type="ECO:0000313" key="3">
    <source>
        <dbReference type="Proteomes" id="UP001346149"/>
    </source>
</evidence>
<dbReference type="GO" id="GO:0016788">
    <property type="term" value="F:hydrolase activity, acting on ester bonds"/>
    <property type="evidence" value="ECO:0007669"/>
    <property type="project" value="InterPro"/>
</dbReference>
<dbReference type="EMBL" id="JAXQNO010000007">
    <property type="protein sequence ID" value="KAK4795000.1"/>
    <property type="molecule type" value="Genomic_DNA"/>
</dbReference>
<keyword evidence="3" id="KW-1185">Reference proteome</keyword>
<sequence>MLSVKDKCRAANLVALTLLVGLVGLYSLMKPVFNGCIMSYMHPNYVPISTPENASPGKYGLYLYYEGQKKINFHEYLMKLNGVPVLFIPGNAGSYKQVRSLAAESHRVYQGGPLERSYYQEASLTAEEGGINADLVGIELPSQYSRRLDWFTVDLGAEQSAMDGQILEDNVEYVVYAIQRVSLILFLI</sequence>
<organism evidence="2 3">
    <name type="scientific">Trapa natans</name>
    <name type="common">Water chestnut</name>
    <dbReference type="NCBI Taxonomy" id="22666"/>
    <lineage>
        <taxon>Eukaryota</taxon>
        <taxon>Viridiplantae</taxon>
        <taxon>Streptophyta</taxon>
        <taxon>Embryophyta</taxon>
        <taxon>Tracheophyta</taxon>
        <taxon>Spermatophyta</taxon>
        <taxon>Magnoliopsida</taxon>
        <taxon>eudicotyledons</taxon>
        <taxon>Gunneridae</taxon>
        <taxon>Pentapetalae</taxon>
        <taxon>rosids</taxon>
        <taxon>malvids</taxon>
        <taxon>Myrtales</taxon>
        <taxon>Lythraceae</taxon>
        <taxon>Trapa</taxon>
    </lineage>
</organism>
<accession>A0AAN7LY05</accession>
<proteinExistence type="predicted"/>
<dbReference type="Pfam" id="PF07819">
    <property type="entry name" value="PGAP1"/>
    <property type="match status" value="1"/>
</dbReference>
<evidence type="ECO:0000259" key="1">
    <source>
        <dbReference type="Pfam" id="PF07819"/>
    </source>
</evidence>
<dbReference type="InterPro" id="IPR012908">
    <property type="entry name" value="PGAP1-ab_dom-like"/>
</dbReference>
<protein>
    <recommendedName>
        <fullName evidence="1">GPI inositol-deacylase PGAP1-like alpha/beta domain-containing protein</fullName>
    </recommendedName>
</protein>
<dbReference type="PANTHER" id="PTHR47346:SF1">
    <property type="entry name" value="GPI INOSITOL-DEACYLASE"/>
    <property type="match status" value="1"/>
</dbReference>
<feature type="domain" description="GPI inositol-deacylase PGAP1-like alpha/beta" evidence="1">
    <location>
        <begin position="80"/>
        <end position="181"/>
    </location>
</feature>
<reference evidence="2 3" key="1">
    <citation type="journal article" date="2023" name="Hortic Res">
        <title>Pangenome of water caltrop reveals structural variations and asymmetric subgenome divergence after allopolyploidization.</title>
        <authorList>
            <person name="Zhang X."/>
            <person name="Chen Y."/>
            <person name="Wang L."/>
            <person name="Yuan Y."/>
            <person name="Fang M."/>
            <person name="Shi L."/>
            <person name="Lu R."/>
            <person name="Comes H.P."/>
            <person name="Ma Y."/>
            <person name="Chen Y."/>
            <person name="Huang G."/>
            <person name="Zhou Y."/>
            <person name="Zheng Z."/>
            <person name="Qiu Y."/>
        </authorList>
    </citation>
    <scope>NUCLEOTIDE SEQUENCE [LARGE SCALE GENOMIC DNA]</scope>
    <source>
        <strain evidence="2">F231</strain>
    </source>
</reference>
<comment type="caution">
    <text evidence="2">The sequence shown here is derived from an EMBL/GenBank/DDBJ whole genome shotgun (WGS) entry which is preliminary data.</text>
</comment>
<dbReference type="PANTHER" id="PTHR47346">
    <property type="entry name" value="HYDROLASES, ACTING ON ESTER BOND"/>
    <property type="match status" value="1"/>
</dbReference>
<name>A0AAN7LY05_TRANT</name>
<dbReference type="AlphaFoldDB" id="A0AAN7LY05"/>
<evidence type="ECO:0000313" key="2">
    <source>
        <dbReference type="EMBL" id="KAK4795000.1"/>
    </source>
</evidence>
<dbReference type="Proteomes" id="UP001346149">
    <property type="component" value="Unassembled WGS sequence"/>
</dbReference>
<gene>
    <name evidence="2" type="ORF">SAY86_012994</name>
</gene>